<accession>A0A2J6Q2Y8</accession>
<proteinExistence type="predicted"/>
<dbReference type="AlphaFoldDB" id="A0A2J6Q2Y8"/>
<dbReference type="STRING" id="1745343.A0A2J6Q2Y8"/>
<evidence type="ECO:0000313" key="4">
    <source>
        <dbReference type="Proteomes" id="UP000235672"/>
    </source>
</evidence>
<evidence type="ECO:0000259" key="2">
    <source>
        <dbReference type="Pfam" id="PF12770"/>
    </source>
</evidence>
<dbReference type="InterPro" id="IPR024983">
    <property type="entry name" value="CHAT_dom"/>
</dbReference>
<evidence type="ECO:0000256" key="1">
    <source>
        <dbReference type="SAM" id="Coils"/>
    </source>
</evidence>
<dbReference type="EMBL" id="KZ613484">
    <property type="protein sequence ID" value="PMD20615.1"/>
    <property type="molecule type" value="Genomic_DNA"/>
</dbReference>
<sequence length="1151" mass="128216">MEVEYADLEEGKRLRSLGFYSQAVTVFSQAAENRTRSLEVVFEFGETLLLQGYYNRALEILDEALCSAKDIDTFLPAVRMLRCFVAAMVTAKIKTCVTDAERIYNGICKDEASAGPNNCRVLTECYFSGIQQLALQCRAISKSEILSSIPSRLEALFKSCMSARQYQDALRLARRYLQWSNLLKPTALLHELIANSEIPSLIKAKAQAAIAESLESQGGSTERDVWNDEAAKLFEENEHAHGSLDISTRIACRSADREKIIDQNLKKYQEMDYPAGLLSALVLLLELVLRLHMFEMQTTIIADIDKLVHDTGALLLGYMTLVQAIAVFGKTLADSGKVITGASALYEELSNSECSFLRGQAAQLVSQAYLRLKDKPAALSWALKCQDSWRECTIKDRSTASTLLLAVYFNEAPSYPERGEIIQDAKRLIQEDIANNQAENAVEKINILVLGLTMNSEKYTELIQNLIEKANELSERIPTASAEDKLAALFQTRAGHLLGTSKTKGDMEGENAALEFLERAVKLHLKNQQLWQAANARQACGLCYLQMYQKHLSGTPLQKARDLDNALKQFTCAQEAFVAIDATFQIGIATYWVALTQFEAWRQGWISGKVVLDSITQAETCMDRQRSEVSVMQGLSAIESKQRFSTDKHSRDLFKFALQICIKEGDIRNSWQWVQKTKSRSLSDLLGLGMLVPQALRTSIAENPVAQSLFEEEERLLSNIAMVPELERFSLRAKLDMHRAKMRDIPALKQLIDMREGVPLGLEAIPELPQPSLSNETLKRVTVFADWIVQDDDILLFTVRDREIPTIHHLQVSASRIRAWIKEFDASSEGREDSIMEMNDADNPLRTLDPLIAPLATISTPGDLIIMCPTDMLHSLPLHALLLPNQNSITALLERNPTVYCASLTAFAQCCQRAADAVSQRMMARDVLAIYEPFHDQEDFDYGEQSDIYANALALGDQMQARNVLCGDQVTSKAFKRVISNSHLLFFHGHCDVVKDQITEQSLRLSDGDGGATPFTMKEYFNLKMDSPVFILMACNSATQQVLTGNESLGLITAMLVAGASSIIGTLWEIASETARTFAERFTHELIDASGSGMIDLAVALQRTVISLKQDYNTRLPYHWAPFVLHGSYFSRNTGLREAGTSLAGTPSGSI</sequence>
<keyword evidence="4" id="KW-1185">Reference proteome</keyword>
<dbReference type="Pfam" id="PF12770">
    <property type="entry name" value="CHAT"/>
    <property type="match status" value="1"/>
</dbReference>
<gene>
    <name evidence="3" type="ORF">NA56DRAFT_646283</name>
</gene>
<evidence type="ECO:0000313" key="3">
    <source>
        <dbReference type="EMBL" id="PMD20615.1"/>
    </source>
</evidence>
<dbReference type="SUPFAM" id="SSF48452">
    <property type="entry name" value="TPR-like"/>
    <property type="match status" value="1"/>
</dbReference>
<organism evidence="3 4">
    <name type="scientific">Hyaloscypha hepaticicola</name>
    <dbReference type="NCBI Taxonomy" id="2082293"/>
    <lineage>
        <taxon>Eukaryota</taxon>
        <taxon>Fungi</taxon>
        <taxon>Dikarya</taxon>
        <taxon>Ascomycota</taxon>
        <taxon>Pezizomycotina</taxon>
        <taxon>Leotiomycetes</taxon>
        <taxon>Helotiales</taxon>
        <taxon>Hyaloscyphaceae</taxon>
        <taxon>Hyaloscypha</taxon>
    </lineage>
</organism>
<dbReference type="Proteomes" id="UP000235672">
    <property type="component" value="Unassembled WGS sequence"/>
</dbReference>
<feature type="domain" description="CHAT" evidence="2">
    <location>
        <begin position="851"/>
        <end position="1128"/>
    </location>
</feature>
<reference evidence="3 4" key="1">
    <citation type="submission" date="2016-05" db="EMBL/GenBank/DDBJ databases">
        <title>A degradative enzymes factory behind the ericoid mycorrhizal symbiosis.</title>
        <authorList>
            <consortium name="DOE Joint Genome Institute"/>
            <person name="Martino E."/>
            <person name="Morin E."/>
            <person name="Grelet G."/>
            <person name="Kuo A."/>
            <person name="Kohler A."/>
            <person name="Daghino S."/>
            <person name="Barry K."/>
            <person name="Choi C."/>
            <person name="Cichocki N."/>
            <person name="Clum A."/>
            <person name="Copeland A."/>
            <person name="Hainaut M."/>
            <person name="Haridas S."/>
            <person name="Labutti K."/>
            <person name="Lindquist E."/>
            <person name="Lipzen A."/>
            <person name="Khouja H.-R."/>
            <person name="Murat C."/>
            <person name="Ohm R."/>
            <person name="Olson A."/>
            <person name="Spatafora J."/>
            <person name="Veneault-Fourrey C."/>
            <person name="Henrissat B."/>
            <person name="Grigoriev I."/>
            <person name="Martin F."/>
            <person name="Perotto S."/>
        </authorList>
    </citation>
    <scope>NUCLEOTIDE SEQUENCE [LARGE SCALE GENOMIC DNA]</scope>
    <source>
        <strain evidence="3 4">UAMH 7357</strain>
    </source>
</reference>
<name>A0A2J6Q2Y8_9HELO</name>
<keyword evidence="1" id="KW-0175">Coiled coil</keyword>
<feature type="coiled-coil region" evidence="1">
    <location>
        <begin position="456"/>
        <end position="483"/>
    </location>
</feature>
<protein>
    <recommendedName>
        <fullName evidence="2">CHAT domain-containing protein</fullName>
    </recommendedName>
</protein>
<dbReference type="InterPro" id="IPR011990">
    <property type="entry name" value="TPR-like_helical_dom_sf"/>
</dbReference>
<dbReference type="OrthoDB" id="9991317at2759"/>